<evidence type="ECO:0000256" key="1">
    <source>
        <dbReference type="SAM" id="Phobius"/>
    </source>
</evidence>
<accession>A0AAD9HWI1</accession>
<dbReference type="EMBL" id="JAQQPM010000001">
    <property type="protein sequence ID" value="KAK2066731.1"/>
    <property type="molecule type" value="Genomic_DNA"/>
</dbReference>
<reference evidence="2" key="1">
    <citation type="journal article" date="2023" name="Mol. Plant Microbe Interact.">
        <title>Elucidating the Obligate Nature and Biological Capacity of an Invasive Fungal Corn Pathogen.</title>
        <authorList>
            <person name="MacCready J.S."/>
            <person name="Roggenkamp E.M."/>
            <person name="Gdanetz K."/>
            <person name="Chilvers M.I."/>
        </authorList>
    </citation>
    <scope>NUCLEOTIDE SEQUENCE</scope>
    <source>
        <strain evidence="2">PM02</strain>
    </source>
</reference>
<protein>
    <submittedName>
        <fullName evidence="2">Uncharacterized protein</fullName>
    </submittedName>
</protein>
<organism evidence="2 3">
    <name type="scientific">Phyllachora maydis</name>
    <dbReference type="NCBI Taxonomy" id="1825666"/>
    <lineage>
        <taxon>Eukaryota</taxon>
        <taxon>Fungi</taxon>
        <taxon>Dikarya</taxon>
        <taxon>Ascomycota</taxon>
        <taxon>Pezizomycotina</taxon>
        <taxon>Sordariomycetes</taxon>
        <taxon>Sordariomycetidae</taxon>
        <taxon>Phyllachorales</taxon>
        <taxon>Phyllachoraceae</taxon>
        <taxon>Phyllachora</taxon>
    </lineage>
</organism>
<keyword evidence="1" id="KW-1133">Transmembrane helix</keyword>
<gene>
    <name evidence="2" type="ORF">P8C59_000521</name>
</gene>
<sequence>MAPWLRPQANAHTPLLQPTSQDLPVPAVAPAVQDHPIFLRVCHSPWRRLSQTKLIHVRGFILAYLTALAGLLLGFRLKQKEGEHRGGVAILFTFSFASFVLLWIYHAIAFSWTFTHLYHPGIDDGGNR</sequence>
<dbReference type="Proteomes" id="UP001217918">
    <property type="component" value="Unassembled WGS sequence"/>
</dbReference>
<keyword evidence="3" id="KW-1185">Reference proteome</keyword>
<comment type="caution">
    <text evidence="2">The sequence shown here is derived from an EMBL/GenBank/DDBJ whole genome shotgun (WGS) entry which is preliminary data.</text>
</comment>
<evidence type="ECO:0000313" key="2">
    <source>
        <dbReference type="EMBL" id="KAK2066731.1"/>
    </source>
</evidence>
<proteinExistence type="predicted"/>
<feature type="transmembrane region" description="Helical" evidence="1">
    <location>
        <begin position="55"/>
        <end position="75"/>
    </location>
</feature>
<dbReference type="AlphaFoldDB" id="A0AAD9HWI1"/>
<feature type="transmembrane region" description="Helical" evidence="1">
    <location>
        <begin position="87"/>
        <end position="108"/>
    </location>
</feature>
<evidence type="ECO:0000313" key="3">
    <source>
        <dbReference type="Proteomes" id="UP001217918"/>
    </source>
</evidence>
<keyword evidence="1" id="KW-0472">Membrane</keyword>
<name>A0AAD9HWI1_9PEZI</name>
<keyword evidence="1" id="KW-0812">Transmembrane</keyword>